<organism evidence="2 3">
    <name type="scientific">Actinoplanes italicus</name>
    <dbReference type="NCBI Taxonomy" id="113567"/>
    <lineage>
        <taxon>Bacteria</taxon>
        <taxon>Bacillati</taxon>
        <taxon>Actinomycetota</taxon>
        <taxon>Actinomycetes</taxon>
        <taxon>Micromonosporales</taxon>
        <taxon>Micromonosporaceae</taxon>
        <taxon>Actinoplanes</taxon>
    </lineage>
</organism>
<evidence type="ECO:0000313" key="3">
    <source>
        <dbReference type="Proteomes" id="UP000239415"/>
    </source>
</evidence>
<evidence type="ECO:0008006" key="4">
    <source>
        <dbReference type="Google" id="ProtNLM"/>
    </source>
</evidence>
<gene>
    <name evidence="2" type="ORF">CLV67_11934</name>
</gene>
<dbReference type="InterPro" id="IPR013783">
    <property type="entry name" value="Ig-like_fold"/>
</dbReference>
<name>A0A2T0K0Y4_9ACTN</name>
<feature type="region of interest" description="Disordered" evidence="1">
    <location>
        <begin position="126"/>
        <end position="160"/>
    </location>
</feature>
<protein>
    <recommendedName>
        <fullName evidence="4">Ig-like protein group 3</fullName>
    </recommendedName>
</protein>
<comment type="caution">
    <text evidence="2">The sequence shown here is derived from an EMBL/GenBank/DDBJ whole genome shotgun (WGS) entry which is preliminary data.</text>
</comment>
<dbReference type="Gene3D" id="2.60.40.10">
    <property type="entry name" value="Immunoglobulins"/>
    <property type="match status" value="1"/>
</dbReference>
<sequence length="160" mass="16892">MVTRRVGNSASHTSKVVLDNTGPAITGIAPGHRALVRGKTIRTTVYANDGSGIRDAYLHGAYSVSKGPYTINASAGPDGLRTLTWAVTDRLGNTSRMSRTVVVDNTRPTLKLTKAPKNGAKVRGTVKITASSCSSTARSSPKTSRPDTPSRSTPRSTARR</sequence>
<dbReference type="AlphaFoldDB" id="A0A2T0K0Y4"/>
<evidence type="ECO:0000256" key="1">
    <source>
        <dbReference type="SAM" id="MobiDB-lite"/>
    </source>
</evidence>
<reference evidence="2 3" key="1">
    <citation type="submission" date="2018-03" db="EMBL/GenBank/DDBJ databases">
        <title>Genomic Encyclopedia of Archaeal and Bacterial Type Strains, Phase II (KMG-II): from individual species to whole genera.</title>
        <authorList>
            <person name="Goeker M."/>
        </authorList>
    </citation>
    <scope>NUCLEOTIDE SEQUENCE [LARGE SCALE GENOMIC DNA]</scope>
    <source>
        <strain evidence="2 3">DSM 43146</strain>
    </source>
</reference>
<dbReference type="EMBL" id="PVMZ01000019">
    <property type="protein sequence ID" value="PRX16453.1"/>
    <property type="molecule type" value="Genomic_DNA"/>
</dbReference>
<evidence type="ECO:0000313" key="2">
    <source>
        <dbReference type="EMBL" id="PRX16453.1"/>
    </source>
</evidence>
<proteinExistence type="predicted"/>
<dbReference type="Proteomes" id="UP000239415">
    <property type="component" value="Unassembled WGS sequence"/>
</dbReference>
<accession>A0A2T0K0Y4</accession>
<feature type="compositionally biased region" description="Low complexity" evidence="1">
    <location>
        <begin position="130"/>
        <end position="160"/>
    </location>
</feature>
<keyword evidence="3" id="KW-1185">Reference proteome</keyword>
<dbReference type="GO" id="GO:0005975">
    <property type="term" value="P:carbohydrate metabolic process"/>
    <property type="evidence" value="ECO:0007669"/>
    <property type="project" value="UniProtKB-ARBA"/>
</dbReference>